<dbReference type="InterPro" id="IPR029071">
    <property type="entry name" value="Ubiquitin-like_domsf"/>
</dbReference>
<keyword evidence="3" id="KW-1185">Reference proteome</keyword>
<evidence type="ECO:0000313" key="2">
    <source>
        <dbReference type="EMBL" id="TQD85237.1"/>
    </source>
</evidence>
<name>A0A540LFI6_MALBA</name>
<evidence type="ECO:0000313" key="3">
    <source>
        <dbReference type="Proteomes" id="UP000315295"/>
    </source>
</evidence>
<sequence length="66" mass="7686">MSLEVEDVSTVNELRQLLLSRKILPTDDYLFIHKQRIMRDNCSLRWHGVGDGDFLYAFKGTVYHSG</sequence>
<dbReference type="PROSITE" id="PS50053">
    <property type="entry name" value="UBIQUITIN_2"/>
    <property type="match status" value="1"/>
</dbReference>
<protein>
    <recommendedName>
        <fullName evidence="1">Ubiquitin-like domain-containing protein</fullName>
    </recommendedName>
</protein>
<accession>A0A540LFI6</accession>
<dbReference type="STRING" id="106549.A0A540LFI6"/>
<dbReference type="Proteomes" id="UP000315295">
    <property type="component" value="Unassembled WGS sequence"/>
</dbReference>
<feature type="domain" description="Ubiquitin-like" evidence="1">
    <location>
        <begin position="1"/>
        <end position="56"/>
    </location>
</feature>
<dbReference type="EMBL" id="VIEB01000605">
    <property type="protein sequence ID" value="TQD85237.1"/>
    <property type="molecule type" value="Genomic_DNA"/>
</dbReference>
<dbReference type="AlphaFoldDB" id="A0A540LFI6"/>
<dbReference type="InterPro" id="IPR000626">
    <property type="entry name" value="Ubiquitin-like_dom"/>
</dbReference>
<organism evidence="2 3">
    <name type="scientific">Malus baccata</name>
    <name type="common">Siberian crab apple</name>
    <name type="synonym">Pyrus baccata</name>
    <dbReference type="NCBI Taxonomy" id="106549"/>
    <lineage>
        <taxon>Eukaryota</taxon>
        <taxon>Viridiplantae</taxon>
        <taxon>Streptophyta</taxon>
        <taxon>Embryophyta</taxon>
        <taxon>Tracheophyta</taxon>
        <taxon>Spermatophyta</taxon>
        <taxon>Magnoliopsida</taxon>
        <taxon>eudicotyledons</taxon>
        <taxon>Gunneridae</taxon>
        <taxon>Pentapetalae</taxon>
        <taxon>rosids</taxon>
        <taxon>fabids</taxon>
        <taxon>Rosales</taxon>
        <taxon>Rosaceae</taxon>
        <taxon>Amygdaloideae</taxon>
        <taxon>Maleae</taxon>
        <taxon>Malus</taxon>
    </lineage>
</organism>
<dbReference type="Gene3D" id="3.10.20.90">
    <property type="entry name" value="Phosphatidylinositol 3-kinase Catalytic Subunit, Chain A, domain 1"/>
    <property type="match status" value="1"/>
</dbReference>
<dbReference type="SUPFAM" id="SSF54236">
    <property type="entry name" value="Ubiquitin-like"/>
    <property type="match status" value="1"/>
</dbReference>
<reference evidence="2 3" key="1">
    <citation type="journal article" date="2019" name="G3 (Bethesda)">
        <title>Sequencing of a Wild Apple (Malus baccata) Genome Unravels the Differences Between Cultivated and Wild Apple Species Regarding Disease Resistance and Cold Tolerance.</title>
        <authorList>
            <person name="Chen X."/>
        </authorList>
    </citation>
    <scope>NUCLEOTIDE SEQUENCE [LARGE SCALE GENOMIC DNA]</scope>
    <source>
        <strain evidence="3">cv. Shandingzi</strain>
        <tissue evidence="2">Leaves</tissue>
    </source>
</reference>
<gene>
    <name evidence="2" type="ORF">C1H46_029156</name>
</gene>
<proteinExistence type="predicted"/>
<evidence type="ECO:0000259" key="1">
    <source>
        <dbReference type="PROSITE" id="PS50053"/>
    </source>
</evidence>
<comment type="caution">
    <text evidence="2">The sequence shown here is derived from an EMBL/GenBank/DDBJ whole genome shotgun (WGS) entry which is preliminary data.</text>
</comment>